<feature type="transmembrane region" description="Helical" evidence="6">
    <location>
        <begin position="95"/>
        <end position="116"/>
    </location>
</feature>
<feature type="transmembrane region" description="Helical" evidence="6">
    <location>
        <begin position="183"/>
        <end position="202"/>
    </location>
</feature>
<accession>A0A2S0P819</accession>
<dbReference type="InterPro" id="IPR000620">
    <property type="entry name" value="EamA_dom"/>
</dbReference>
<dbReference type="PANTHER" id="PTHR32322">
    <property type="entry name" value="INNER MEMBRANE TRANSPORTER"/>
    <property type="match status" value="1"/>
</dbReference>
<feature type="transmembrane region" description="Helical" evidence="6">
    <location>
        <begin position="247"/>
        <end position="263"/>
    </location>
</feature>
<dbReference type="PANTHER" id="PTHR32322:SF2">
    <property type="entry name" value="EAMA DOMAIN-CONTAINING PROTEIN"/>
    <property type="match status" value="1"/>
</dbReference>
<keyword evidence="4 6" id="KW-1133">Transmembrane helix</keyword>
<evidence type="ECO:0000256" key="6">
    <source>
        <dbReference type="SAM" id="Phobius"/>
    </source>
</evidence>
<dbReference type="InterPro" id="IPR037185">
    <property type="entry name" value="EmrE-like"/>
</dbReference>
<feature type="transmembrane region" description="Helical" evidence="6">
    <location>
        <begin position="269"/>
        <end position="287"/>
    </location>
</feature>
<dbReference type="NCBIfam" id="NF008432">
    <property type="entry name" value="PRK11272.1"/>
    <property type="match status" value="1"/>
</dbReference>
<organism evidence="8 9">
    <name type="scientific">Microvirgula aerodenitrificans</name>
    <dbReference type="NCBI Taxonomy" id="57480"/>
    <lineage>
        <taxon>Bacteria</taxon>
        <taxon>Pseudomonadati</taxon>
        <taxon>Pseudomonadota</taxon>
        <taxon>Betaproteobacteria</taxon>
        <taxon>Neisseriales</taxon>
        <taxon>Aquaspirillaceae</taxon>
        <taxon>Microvirgula</taxon>
    </lineage>
</organism>
<evidence type="ECO:0000256" key="5">
    <source>
        <dbReference type="ARBA" id="ARBA00023136"/>
    </source>
</evidence>
<feature type="transmembrane region" description="Helical" evidence="6">
    <location>
        <begin position="214"/>
        <end position="235"/>
    </location>
</feature>
<feature type="transmembrane region" description="Helical" evidence="6">
    <location>
        <begin position="40"/>
        <end position="58"/>
    </location>
</feature>
<feature type="transmembrane region" description="Helical" evidence="6">
    <location>
        <begin position="12"/>
        <end position="34"/>
    </location>
</feature>
<dbReference type="AlphaFoldDB" id="A0A2S0P819"/>
<dbReference type="RefSeq" id="WP_028498517.1">
    <property type="nucleotide sequence ID" value="NZ_CP028519.1"/>
</dbReference>
<feature type="domain" description="EamA" evidence="7">
    <location>
        <begin position="153"/>
        <end position="286"/>
    </location>
</feature>
<dbReference type="Gene3D" id="1.10.3730.20">
    <property type="match status" value="1"/>
</dbReference>
<keyword evidence="9" id="KW-1185">Reference proteome</keyword>
<proteinExistence type="inferred from homology"/>
<dbReference type="EMBL" id="CP028519">
    <property type="protein sequence ID" value="AVY93539.1"/>
    <property type="molecule type" value="Genomic_DNA"/>
</dbReference>
<comment type="similarity">
    <text evidence="2">Belongs to the EamA transporter family.</text>
</comment>
<sequence length="301" mass="31739">MQAPAPADRLRLIASFFALYVIWGSTYLAIRFGVESWPPLMMAGVRFLIAGSLMYVWLRRHGAPAPTRAEWKGAALVGALLLAGGNGGVTVAEQWVASGVAALGVATVPLFTLVFAQLWGQRNTRREWLGIGLGLFGMLLLNMGGNLQASPVGAVLILLAAASWALGSVWGKRLSLPAGAMAPAAEMLAGGAVLMVASQLAGERMHALPTATGWAVLAYLVVFGSLIAFSAYQYLLRHVRPAAATSYAYVNPVVAVLLGMLFAGEHIGAAEWMAMGVIVCAVVLIGLPKRGPRLAARNRRH</sequence>
<feature type="transmembrane region" description="Helical" evidence="6">
    <location>
        <begin position="70"/>
        <end position="89"/>
    </location>
</feature>
<dbReference type="Proteomes" id="UP000244173">
    <property type="component" value="Chromosome"/>
</dbReference>
<feature type="transmembrane region" description="Helical" evidence="6">
    <location>
        <begin position="151"/>
        <end position="171"/>
    </location>
</feature>
<reference evidence="8 9" key="1">
    <citation type="submission" date="2018-04" db="EMBL/GenBank/DDBJ databases">
        <title>Denitrifier Microvirgula.</title>
        <authorList>
            <person name="Anderson E."/>
            <person name="Jang J."/>
            <person name="Ishii S."/>
        </authorList>
    </citation>
    <scope>NUCLEOTIDE SEQUENCE [LARGE SCALE GENOMIC DNA]</scope>
    <source>
        <strain evidence="8 9">BE2.4</strain>
    </source>
</reference>
<dbReference type="STRING" id="1122240.GCA_000620105_01131"/>
<evidence type="ECO:0000256" key="3">
    <source>
        <dbReference type="ARBA" id="ARBA00022692"/>
    </source>
</evidence>
<dbReference type="KEGG" id="maer:DAI18_05375"/>
<dbReference type="Pfam" id="PF00892">
    <property type="entry name" value="EamA"/>
    <property type="match status" value="2"/>
</dbReference>
<evidence type="ECO:0000256" key="1">
    <source>
        <dbReference type="ARBA" id="ARBA00004141"/>
    </source>
</evidence>
<keyword evidence="5 6" id="KW-0472">Membrane</keyword>
<name>A0A2S0P819_9NEIS</name>
<dbReference type="InterPro" id="IPR050638">
    <property type="entry name" value="AA-Vitamin_Transporters"/>
</dbReference>
<gene>
    <name evidence="8" type="ORF">DAI18_05375</name>
</gene>
<evidence type="ECO:0000313" key="9">
    <source>
        <dbReference type="Proteomes" id="UP000244173"/>
    </source>
</evidence>
<dbReference type="GO" id="GO:0016020">
    <property type="term" value="C:membrane"/>
    <property type="evidence" value="ECO:0007669"/>
    <property type="project" value="UniProtKB-SubCell"/>
</dbReference>
<evidence type="ECO:0000256" key="4">
    <source>
        <dbReference type="ARBA" id="ARBA00022989"/>
    </source>
</evidence>
<feature type="transmembrane region" description="Helical" evidence="6">
    <location>
        <begin position="128"/>
        <end position="145"/>
    </location>
</feature>
<keyword evidence="3 6" id="KW-0812">Transmembrane</keyword>
<feature type="domain" description="EamA" evidence="7">
    <location>
        <begin position="15"/>
        <end position="142"/>
    </location>
</feature>
<protein>
    <submittedName>
        <fullName evidence="8">Drug/metabolite exporter YedA</fullName>
    </submittedName>
</protein>
<evidence type="ECO:0000256" key="2">
    <source>
        <dbReference type="ARBA" id="ARBA00007362"/>
    </source>
</evidence>
<evidence type="ECO:0000259" key="7">
    <source>
        <dbReference type="Pfam" id="PF00892"/>
    </source>
</evidence>
<evidence type="ECO:0000313" key="8">
    <source>
        <dbReference type="EMBL" id="AVY93539.1"/>
    </source>
</evidence>
<comment type="subcellular location">
    <subcellularLocation>
        <location evidence="1">Membrane</location>
        <topology evidence="1">Multi-pass membrane protein</topology>
    </subcellularLocation>
</comment>
<dbReference type="SUPFAM" id="SSF103481">
    <property type="entry name" value="Multidrug resistance efflux transporter EmrE"/>
    <property type="match status" value="2"/>
</dbReference>
<dbReference type="OrthoDB" id="9812547at2"/>